<gene>
    <name evidence="2" type="ORF">HOP40_12645</name>
</gene>
<dbReference type="InterPro" id="IPR051604">
    <property type="entry name" value="Ergot_Alk_Oxidoreductase"/>
</dbReference>
<dbReference type="RefSeq" id="WP_172157968.1">
    <property type="nucleotide sequence ID" value="NZ_CP053564.1"/>
</dbReference>
<dbReference type="Pfam" id="PF13460">
    <property type="entry name" value="NAD_binding_10"/>
    <property type="match status" value="1"/>
</dbReference>
<sequence length="294" mass="30724">MRIAVTTPTGHVGRHVLAMLVRAGLRPLALARDPARLDPAVRPHVDVAVVDLGDADAVVAATAGVDALYWVQPSGTGDDPVADHTRLGATAARAVTANGIGRTVFQSSVGAELRHGAGEIDGLARTEEQLDATGAAVLHLRCGFFTSNLLTVPLDSGVVPVVLPVDHRMPWVAPRDVAEVAVHRLLAGWTGRRVQAVHGPADLSWADATAVVAAVTGRPLRAERVTDEEMRGMLRGAGLGGPVVEGILGMSTGMRDGFVPEQPRDATTTTPTTLAAWAQDHLAENPCVDVDVHL</sequence>
<dbReference type="Proteomes" id="UP000505377">
    <property type="component" value="Chromosome"/>
</dbReference>
<dbReference type="Gene3D" id="3.40.50.720">
    <property type="entry name" value="NAD(P)-binding Rossmann-like Domain"/>
    <property type="match status" value="1"/>
</dbReference>
<dbReference type="EMBL" id="CP053564">
    <property type="protein sequence ID" value="QJY46557.1"/>
    <property type="molecule type" value="Genomic_DNA"/>
</dbReference>
<keyword evidence="3" id="KW-1185">Reference proteome</keyword>
<evidence type="ECO:0000313" key="2">
    <source>
        <dbReference type="EMBL" id="QJY46557.1"/>
    </source>
</evidence>
<dbReference type="Gene3D" id="3.90.25.10">
    <property type="entry name" value="UDP-galactose 4-epimerase, domain 1"/>
    <property type="match status" value="1"/>
</dbReference>
<accession>A0A6M6JI21</accession>
<reference evidence="2 3" key="1">
    <citation type="submission" date="2020-05" db="EMBL/GenBank/DDBJ databases">
        <authorList>
            <person name="Mo P."/>
        </authorList>
    </citation>
    <scope>NUCLEOTIDE SEQUENCE [LARGE SCALE GENOMIC DNA]</scope>
    <source>
        <strain evidence="2 3">Gen01</strain>
    </source>
</reference>
<organism evidence="2 3">
    <name type="scientific">Pseudonocardia broussonetiae</name>
    <dbReference type="NCBI Taxonomy" id="2736640"/>
    <lineage>
        <taxon>Bacteria</taxon>
        <taxon>Bacillati</taxon>
        <taxon>Actinomycetota</taxon>
        <taxon>Actinomycetes</taxon>
        <taxon>Pseudonocardiales</taxon>
        <taxon>Pseudonocardiaceae</taxon>
        <taxon>Pseudonocardia</taxon>
    </lineage>
</organism>
<dbReference type="SUPFAM" id="SSF51735">
    <property type="entry name" value="NAD(P)-binding Rossmann-fold domains"/>
    <property type="match status" value="1"/>
</dbReference>
<evidence type="ECO:0000313" key="3">
    <source>
        <dbReference type="Proteomes" id="UP000505377"/>
    </source>
</evidence>
<dbReference type="InterPro" id="IPR036291">
    <property type="entry name" value="NAD(P)-bd_dom_sf"/>
</dbReference>
<dbReference type="AlphaFoldDB" id="A0A6M6JI21"/>
<dbReference type="InterPro" id="IPR016040">
    <property type="entry name" value="NAD(P)-bd_dom"/>
</dbReference>
<feature type="domain" description="NAD(P)-binding" evidence="1">
    <location>
        <begin position="9"/>
        <end position="113"/>
    </location>
</feature>
<dbReference type="KEGG" id="pbro:HOP40_12645"/>
<protein>
    <submittedName>
        <fullName evidence="2">NAD(P)H-binding protein</fullName>
    </submittedName>
</protein>
<proteinExistence type="predicted"/>
<name>A0A6M6JI21_9PSEU</name>
<dbReference type="PANTHER" id="PTHR43162:SF1">
    <property type="entry name" value="PRESTALK A DIFFERENTIATION PROTEIN A"/>
    <property type="match status" value="1"/>
</dbReference>
<evidence type="ECO:0000259" key="1">
    <source>
        <dbReference type="Pfam" id="PF13460"/>
    </source>
</evidence>
<dbReference type="PANTHER" id="PTHR43162">
    <property type="match status" value="1"/>
</dbReference>